<proteinExistence type="predicted"/>
<sequence>MVQELLLQALDVLEALGEKSSSRSALMRRAASAWMVTAVFSSPREKSGSMNPFACSIRQ</sequence>
<accession>A0AAW9CU40</accession>
<comment type="caution">
    <text evidence="1">The sequence shown here is derived from an EMBL/GenBank/DDBJ whole genome shotgun (WGS) entry which is preliminary data.</text>
</comment>
<dbReference type="EMBL" id="QXCT01000001">
    <property type="protein sequence ID" value="MDW9252558.1"/>
    <property type="molecule type" value="Genomic_DNA"/>
</dbReference>
<dbReference type="Proteomes" id="UP001272137">
    <property type="component" value="Unassembled WGS sequence"/>
</dbReference>
<gene>
    <name evidence="1" type="ORF">C7S16_6091</name>
</gene>
<name>A0AAW9CU40_BURTH</name>
<reference evidence="1" key="1">
    <citation type="submission" date="2018-08" db="EMBL/GenBank/DDBJ databases">
        <title>Identification of Burkholderia cepacia strains that express a Burkholderia pseudomallei-like capsular polysaccharide.</title>
        <authorList>
            <person name="Burtnick M.N."/>
            <person name="Vongsouvath M."/>
            <person name="Newton P."/>
            <person name="Wuthiekanun V."/>
            <person name="Limmathurotsakul D."/>
            <person name="Brett P.J."/>
            <person name="Chantratita N."/>
            <person name="Dance D.A."/>
        </authorList>
    </citation>
    <scope>NUCLEOTIDE SEQUENCE</scope>
    <source>
        <strain evidence="1">SBXCC001</strain>
    </source>
</reference>
<evidence type="ECO:0000313" key="1">
    <source>
        <dbReference type="EMBL" id="MDW9252558.1"/>
    </source>
</evidence>
<evidence type="ECO:0000313" key="2">
    <source>
        <dbReference type="Proteomes" id="UP001272137"/>
    </source>
</evidence>
<organism evidence="1 2">
    <name type="scientific">Burkholderia thailandensis</name>
    <dbReference type="NCBI Taxonomy" id="57975"/>
    <lineage>
        <taxon>Bacteria</taxon>
        <taxon>Pseudomonadati</taxon>
        <taxon>Pseudomonadota</taxon>
        <taxon>Betaproteobacteria</taxon>
        <taxon>Burkholderiales</taxon>
        <taxon>Burkholderiaceae</taxon>
        <taxon>Burkholderia</taxon>
        <taxon>pseudomallei group</taxon>
    </lineage>
</organism>
<dbReference type="AlphaFoldDB" id="A0AAW9CU40"/>
<protein>
    <submittedName>
        <fullName evidence="1">Uncharacterized protein</fullName>
    </submittedName>
</protein>